<gene>
    <name evidence="1" type="ORF">J34TS1_11250</name>
</gene>
<dbReference type="EMBL" id="BORT01000003">
    <property type="protein sequence ID" value="GIO46360.1"/>
    <property type="molecule type" value="Genomic_DNA"/>
</dbReference>
<dbReference type="Proteomes" id="UP000682811">
    <property type="component" value="Unassembled WGS sequence"/>
</dbReference>
<proteinExistence type="predicted"/>
<sequence length="135" mass="14547">MNENVPNMMILCTILALFLSACFLTLGMTGQINLALHEAASTAAGQARSVQTVLTESSPDTFGGAQAFMIAVDHAKTGIRINIDGIEIREEDPAKLAKLALFETGAKYRAIYFRDNAGKLTGVQFQKLMPGEELP</sequence>
<accession>A0A920CPI4</accession>
<dbReference type="AlphaFoldDB" id="A0A920CPI4"/>
<protein>
    <submittedName>
        <fullName evidence="1">Uncharacterized protein</fullName>
    </submittedName>
</protein>
<comment type="caution">
    <text evidence="1">The sequence shown here is derived from an EMBL/GenBank/DDBJ whole genome shotgun (WGS) entry which is preliminary data.</text>
</comment>
<evidence type="ECO:0000313" key="2">
    <source>
        <dbReference type="Proteomes" id="UP000682811"/>
    </source>
</evidence>
<organism evidence="1 2">
    <name type="scientific">Paenibacillus azoreducens</name>
    <dbReference type="NCBI Taxonomy" id="116718"/>
    <lineage>
        <taxon>Bacteria</taxon>
        <taxon>Bacillati</taxon>
        <taxon>Bacillota</taxon>
        <taxon>Bacilli</taxon>
        <taxon>Bacillales</taxon>
        <taxon>Paenibacillaceae</taxon>
        <taxon>Paenibacillus</taxon>
    </lineage>
</organism>
<name>A0A920CPI4_9BACL</name>
<reference evidence="1 2" key="1">
    <citation type="submission" date="2021-03" db="EMBL/GenBank/DDBJ databases">
        <title>Antimicrobial resistance genes in bacteria isolated from Japanese honey, and their potential for conferring macrolide and lincosamide resistance in the American foulbrood pathogen Paenibacillus larvae.</title>
        <authorList>
            <person name="Okamoto M."/>
            <person name="Kumagai M."/>
            <person name="Kanamori H."/>
            <person name="Takamatsu D."/>
        </authorList>
    </citation>
    <scope>NUCLEOTIDE SEQUENCE [LARGE SCALE GENOMIC DNA]</scope>
    <source>
        <strain evidence="1 2">J34TS1</strain>
    </source>
</reference>
<evidence type="ECO:0000313" key="1">
    <source>
        <dbReference type="EMBL" id="GIO46360.1"/>
    </source>
</evidence>
<dbReference type="RefSeq" id="WP_212977392.1">
    <property type="nucleotide sequence ID" value="NZ_AP025343.1"/>
</dbReference>
<keyword evidence="2" id="KW-1185">Reference proteome</keyword>